<dbReference type="Proteomes" id="UP001501475">
    <property type="component" value="Unassembled WGS sequence"/>
</dbReference>
<dbReference type="EMBL" id="BAAAPN010000021">
    <property type="protein sequence ID" value="GAA1750372.1"/>
    <property type="molecule type" value="Genomic_DNA"/>
</dbReference>
<evidence type="ECO:0000313" key="4">
    <source>
        <dbReference type="Proteomes" id="UP001501475"/>
    </source>
</evidence>
<proteinExistence type="predicted"/>
<dbReference type="InterPro" id="IPR005804">
    <property type="entry name" value="FA_desaturase_dom"/>
</dbReference>
<dbReference type="RefSeq" id="WP_344062570.1">
    <property type="nucleotide sequence ID" value="NZ_BAAAPN010000021.1"/>
</dbReference>
<evidence type="ECO:0000313" key="3">
    <source>
        <dbReference type="EMBL" id="GAA1750372.1"/>
    </source>
</evidence>
<feature type="region of interest" description="Disordered" evidence="1">
    <location>
        <begin position="41"/>
        <end position="67"/>
    </location>
</feature>
<dbReference type="InterPro" id="IPR012171">
    <property type="entry name" value="Fatty_acid_desaturase"/>
</dbReference>
<protein>
    <submittedName>
        <fullName evidence="3">Acyl-CoA desaturase</fullName>
    </submittedName>
</protein>
<feature type="domain" description="Fatty acid desaturase" evidence="2">
    <location>
        <begin position="126"/>
        <end position="396"/>
    </location>
</feature>
<evidence type="ECO:0000256" key="1">
    <source>
        <dbReference type="SAM" id="MobiDB-lite"/>
    </source>
</evidence>
<dbReference type="PANTHER" id="PTHR19353:SF19">
    <property type="entry name" value="DELTA(5) FATTY ACID DESATURASE C-RELATED"/>
    <property type="match status" value="1"/>
</dbReference>
<evidence type="ECO:0000259" key="2">
    <source>
        <dbReference type="Pfam" id="PF00487"/>
    </source>
</evidence>
<name>A0ABP4WCZ3_9MICO</name>
<reference evidence="4" key="1">
    <citation type="journal article" date="2019" name="Int. J. Syst. Evol. Microbiol.">
        <title>The Global Catalogue of Microorganisms (GCM) 10K type strain sequencing project: providing services to taxonomists for standard genome sequencing and annotation.</title>
        <authorList>
            <consortium name="The Broad Institute Genomics Platform"/>
            <consortium name="The Broad Institute Genome Sequencing Center for Infectious Disease"/>
            <person name="Wu L."/>
            <person name="Ma J."/>
        </authorList>
    </citation>
    <scope>NUCLEOTIDE SEQUENCE [LARGE SCALE GENOMIC DNA]</scope>
    <source>
        <strain evidence="4">JCM 15591</strain>
    </source>
</reference>
<dbReference type="PANTHER" id="PTHR19353">
    <property type="entry name" value="FATTY ACID DESATURASE 2"/>
    <property type="match status" value="1"/>
</dbReference>
<dbReference type="Pfam" id="PF00487">
    <property type="entry name" value="FA_desaturase"/>
    <property type="match status" value="1"/>
</dbReference>
<organism evidence="3 4">
    <name type="scientific">Nostocoides vanveenii</name>
    <dbReference type="NCBI Taxonomy" id="330835"/>
    <lineage>
        <taxon>Bacteria</taxon>
        <taxon>Bacillati</taxon>
        <taxon>Actinomycetota</taxon>
        <taxon>Actinomycetes</taxon>
        <taxon>Micrococcales</taxon>
        <taxon>Intrasporangiaceae</taxon>
        <taxon>Nostocoides</taxon>
    </lineage>
</organism>
<sequence length="452" mass="51257">MTLAPERHHVADATVDRIDIDPRALHVSEATHVAATHHELNSRLSVAGGEERTHPPKHSGRPNPMAGLTNEEIEGIGRELDALRAEVMDSRGARDAAYIRRVIKIQRGLEIGSRVVLLFSRNKFAWVAGTAGLSLAKILENMEIGHNVLHGQWDWMRDPKIHSTTWDWDMASPAKQWQASHNVLHHTYTNVLGRDNDLGYGLLRVDEDQKWELFHLGQPLWHLINAMFFEYGIAAYDLELRGNLQNWDELSDADKATFKANVREMLSKIRKQCTKDYLLHPALSGPSFVPTLLANFTANTIRNLWSNTVIICGHFPDGIDTFETDSIEGETRGEWYLRQMLGSGNISGSAFTHVMTGNLSHQIEHHLFPDMPSNRYGEIAPRIRELMERHDLHYVTGPIVKQAYQVYRKVCRLALPNEEPGRTRWSVVRGELARVAKRKGAARTKRHLPSTA</sequence>
<keyword evidence="4" id="KW-1185">Reference proteome</keyword>
<dbReference type="CDD" id="cd03506">
    <property type="entry name" value="Delta6-FADS-like"/>
    <property type="match status" value="1"/>
</dbReference>
<accession>A0ABP4WCZ3</accession>
<comment type="caution">
    <text evidence="3">The sequence shown here is derived from an EMBL/GenBank/DDBJ whole genome shotgun (WGS) entry which is preliminary data.</text>
</comment>
<gene>
    <name evidence="3" type="ORF">GCM10009810_08460</name>
</gene>